<evidence type="ECO:0000256" key="14">
    <source>
        <dbReference type="ARBA" id="ARBA00022989"/>
    </source>
</evidence>
<dbReference type="Gene3D" id="1.10.510.10">
    <property type="entry name" value="Transferase(Phosphotransferase) domain 1"/>
    <property type="match status" value="1"/>
</dbReference>
<dbReference type="PANTHER" id="PTHR47175:SF2">
    <property type="entry name" value="LIPASE ATG15-RELATED"/>
    <property type="match status" value="1"/>
</dbReference>
<accession>X8JDY6</accession>
<keyword evidence="14" id="KW-1133">Transmembrane helix</keyword>
<comment type="catalytic activity">
    <reaction evidence="1">
        <text>a triacylglycerol + H2O = a diacylglycerol + a fatty acid + H(+)</text>
        <dbReference type="Rhea" id="RHEA:12044"/>
        <dbReference type="ChEBI" id="CHEBI:15377"/>
        <dbReference type="ChEBI" id="CHEBI:15378"/>
        <dbReference type="ChEBI" id="CHEBI:17855"/>
        <dbReference type="ChEBI" id="CHEBI:18035"/>
        <dbReference type="ChEBI" id="CHEBI:28868"/>
        <dbReference type="EC" id="3.1.1.3"/>
    </reaction>
</comment>
<dbReference type="PROSITE" id="PS00678">
    <property type="entry name" value="WD_REPEATS_1"/>
    <property type="match status" value="1"/>
</dbReference>
<comment type="subcellular location">
    <subcellularLocation>
        <location evidence="3">Endosome</location>
        <location evidence="3">Multivesicular body membrane</location>
        <topology evidence="3">Single-pass type II membrane protein</topology>
    </subcellularLocation>
    <subcellularLocation>
        <location evidence="2">Prevacuolar compartment membrane</location>
        <topology evidence="2">Single-pass type II membrane protein</topology>
    </subcellularLocation>
</comment>
<keyword evidence="16" id="KW-0443">Lipid metabolism</keyword>
<dbReference type="GO" id="GO:0004672">
    <property type="term" value="F:protein kinase activity"/>
    <property type="evidence" value="ECO:0007669"/>
    <property type="project" value="InterPro"/>
</dbReference>
<feature type="domain" description="Protein kinase" evidence="22">
    <location>
        <begin position="145"/>
        <end position="395"/>
    </location>
</feature>
<dbReference type="PROSITE" id="PS50011">
    <property type="entry name" value="PROTEIN_KINASE_DOM"/>
    <property type="match status" value="1"/>
</dbReference>
<evidence type="ECO:0000256" key="16">
    <source>
        <dbReference type="ARBA" id="ARBA00023098"/>
    </source>
</evidence>
<dbReference type="GO" id="GO:0004620">
    <property type="term" value="F:phospholipase activity"/>
    <property type="evidence" value="ECO:0007669"/>
    <property type="project" value="TreeGrafter"/>
</dbReference>
<evidence type="ECO:0000256" key="8">
    <source>
        <dbReference type="ARBA" id="ARBA00022692"/>
    </source>
</evidence>
<feature type="repeat" description="WD" evidence="21">
    <location>
        <begin position="1"/>
        <end position="23"/>
    </location>
</feature>
<evidence type="ECO:0000256" key="9">
    <source>
        <dbReference type="ARBA" id="ARBA00022737"/>
    </source>
</evidence>
<dbReference type="Pfam" id="PF01764">
    <property type="entry name" value="Lipase_3"/>
    <property type="match status" value="1"/>
</dbReference>
<dbReference type="SUPFAM" id="SSF53474">
    <property type="entry name" value="alpha/beta-Hydrolases"/>
    <property type="match status" value="1"/>
</dbReference>
<evidence type="ECO:0000256" key="21">
    <source>
        <dbReference type="PROSITE-ProRule" id="PRU00221"/>
    </source>
</evidence>
<evidence type="ECO:0000256" key="4">
    <source>
        <dbReference type="ARBA" id="ARBA00010701"/>
    </source>
</evidence>
<keyword evidence="18" id="KW-0325">Glycoprotein</keyword>
<comment type="subunit">
    <text evidence="5">Binds to both phosphatidylinositol (PI) and phosphatidylinositol 3,5-bisphosphate (PIP2).</text>
</comment>
<keyword evidence="7 21" id="KW-0853">WD repeat</keyword>
<evidence type="ECO:0000313" key="23">
    <source>
        <dbReference type="EMBL" id="EUC61952.1"/>
    </source>
</evidence>
<dbReference type="InterPro" id="IPR015943">
    <property type="entry name" value="WD40/YVTN_repeat-like_dom_sf"/>
</dbReference>
<comment type="caution">
    <text evidence="23">The sequence shown here is derived from an EMBL/GenBank/DDBJ whole genome shotgun (WGS) entry which is preliminary data.</text>
</comment>
<dbReference type="AlphaFoldDB" id="X8JDY6"/>
<keyword evidence="13" id="KW-0735">Signal-anchor</keyword>
<keyword evidence="10" id="KW-0967">Endosome</keyword>
<dbReference type="GO" id="GO:0004806">
    <property type="term" value="F:triacylglycerol lipase activity"/>
    <property type="evidence" value="ECO:0007669"/>
    <property type="project" value="UniProtKB-EC"/>
</dbReference>
<evidence type="ECO:0000256" key="6">
    <source>
        <dbReference type="ARBA" id="ARBA00013279"/>
    </source>
</evidence>
<dbReference type="GO" id="GO:0034727">
    <property type="term" value="P:piecemeal microautophagy of the nucleus"/>
    <property type="evidence" value="ECO:0007669"/>
    <property type="project" value="TreeGrafter"/>
</dbReference>
<evidence type="ECO:0000256" key="17">
    <source>
        <dbReference type="ARBA" id="ARBA00023136"/>
    </source>
</evidence>
<dbReference type="SUPFAM" id="SSF50978">
    <property type="entry name" value="WD40 repeat-like"/>
    <property type="match status" value="1"/>
</dbReference>
<evidence type="ECO:0000256" key="2">
    <source>
        <dbReference type="ARBA" id="ARBA00004270"/>
    </source>
</evidence>
<organism evidence="23 24">
    <name type="scientific">Rhizoctonia solani AG-3 Rhs1AP</name>
    <dbReference type="NCBI Taxonomy" id="1086054"/>
    <lineage>
        <taxon>Eukaryota</taxon>
        <taxon>Fungi</taxon>
        <taxon>Dikarya</taxon>
        <taxon>Basidiomycota</taxon>
        <taxon>Agaricomycotina</taxon>
        <taxon>Agaricomycetes</taxon>
        <taxon>Cantharellales</taxon>
        <taxon>Ceratobasidiaceae</taxon>
        <taxon>Rhizoctonia</taxon>
    </lineage>
</organism>
<comment type="similarity">
    <text evidence="4">Belongs to the AB hydrolase superfamily. Lipase family.</text>
</comment>
<dbReference type="PANTHER" id="PTHR47175">
    <property type="entry name" value="LIPASE ATG15-RELATED"/>
    <property type="match status" value="1"/>
</dbReference>
<keyword evidence="15" id="KW-0072">Autophagy</keyword>
<feature type="repeat" description="WD" evidence="21">
    <location>
        <begin position="25"/>
        <end position="66"/>
    </location>
</feature>
<evidence type="ECO:0000256" key="7">
    <source>
        <dbReference type="ARBA" id="ARBA00022574"/>
    </source>
</evidence>
<dbReference type="EC" id="3.1.1.3" evidence="6"/>
<reference evidence="24" key="1">
    <citation type="journal article" date="2014" name="Genome Announc.">
        <title>Draft genome sequence of the plant-pathogenic soil fungus Rhizoctonia solani anastomosis group 3 strain Rhs1AP.</title>
        <authorList>
            <person name="Cubeta M.A."/>
            <person name="Thomas E."/>
            <person name="Dean R.A."/>
            <person name="Jabaji S."/>
            <person name="Neate S.M."/>
            <person name="Tavantzis S."/>
            <person name="Toda T."/>
            <person name="Vilgalys R."/>
            <person name="Bharathan N."/>
            <person name="Fedorova-Abrams N."/>
            <person name="Pakala S.B."/>
            <person name="Pakala S.M."/>
            <person name="Zafar N."/>
            <person name="Joardar V."/>
            <person name="Losada L."/>
            <person name="Nierman W.C."/>
        </authorList>
    </citation>
    <scope>NUCLEOTIDE SEQUENCE [LARGE SCALE GENOMIC DNA]</scope>
    <source>
        <strain evidence="24">AG-3</strain>
    </source>
</reference>
<dbReference type="InterPro" id="IPR050805">
    <property type="entry name" value="ATG15_Lipase"/>
</dbReference>
<dbReference type="Pfam" id="PF07714">
    <property type="entry name" value="PK_Tyr_Ser-Thr"/>
    <property type="match status" value="1"/>
</dbReference>
<evidence type="ECO:0000256" key="20">
    <source>
        <dbReference type="ARBA" id="ARBA00029828"/>
    </source>
</evidence>
<keyword evidence="17" id="KW-0472">Membrane</keyword>
<dbReference type="GO" id="GO:0006660">
    <property type="term" value="P:phosphatidylserine catabolic process"/>
    <property type="evidence" value="ECO:0007669"/>
    <property type="project" value="TreeGrafter"/>
</dbReference>
<sequence length="759" mass="85036">MVSGSSDRTLRLWDPRSGRTIGNPYEGHADWIHSVAFSPHGTYVVSGAKDKTVRLWDIRTGRQVELFKEHTNWVYSVAFSPCGQYVASGSADCKVIIRNITRQYPDASNSLGPQIINSQMSTQQIFDCLIGAGCADLSSQMDTRQETAMIASGGGFGDIWKGKLHDGGKVAIKAWRTSTLGQCDYKTLKRAARELFYWSRMEHPNIHRLQGVIMFRDQYLGMVSEWMENGNLHEYLRKQPSADRYQLCVQVASGLEYMHSSNTANVLVSSDGVAKLSDFDFSIMLEVSTLVFSESSNTRSGSLRWSVPWSYVRTHMGLIYSKTLHTQEIFTGEVPYPQCRQDFLVLIAVQKGTLPTRPLERLKDDEQALDFTLRHIHHAHPDTGHILWADADVYVSSSGNVDTFTVDTRPLITQTPSLNQWNQWRYGSQTWDWKSHETVGPATDKRETLLALAKMTNNAYFKDSMMVGWYDLGQNWTSDHSIGYDPSTSGFRGHVFLSQDNRTVVLSIKGTSAVIFGGSATVLKDKLNDNLLFSCCCGRVDWTWSPVCGCARSGSKCDQSCVESSLEADGLFYGIGVNLYNNLTYMYPDAQIWVIGHSLGGSLASLIGATFGAPVVAFEAPGERLAAQRLHLPIPDDVLHITHVYNTADPIPMGACTGPTSVCYQGGYALETRCHLGQTIVYDTLSLLHWTSNIRSHFINTIIDQLLDEDWSAKVKKARKSKFPWPWLLDKEDVVEVPEPTREEDCAECFNWEYGEFPE</sequence>
<feature type="repeat" description="WD" evidence="21">
    <location>
        <begin position="67"/>
        <end position="100"/>
    </location>
</feature>
<keyword evidence="12" id="KW-0442">Lipid degradation</keyword>
<dbReference type="OrthoDB" id="58570at2759"/>
<evidence type="ECO:0000256" key="3">
    <source>
        <dbReference type="ARBA" id="ARBA00004343"/>
    </source>
</evidence>
<dbReference type="InterPro" id="IPR001680">
    <property type="entry name" value="WD40_rpt"/>
</dbReference>
<keyword evidence="23" id="KW-0418">Kinase</keyword>
<evidence type="ECO:0000259" key="22">
    <source>
        <dbReference type="PROSITE" id="PS50011"/>
    </source>
</evidence>
<dbReference type="GO" id="GO:0005524">
    <property type="term" value="F:ATP binding"/>
    <property type="evidence" value="ECO:0007669"/>
    <property type="project" value="InterPro"/>
</dbReference>
<dbReference type="Proteomes" id="UP000030108">
    <property type="component" value="Unassembled WGS sequence"/>
</dbReference>
<evidence type="ECO:0000313" key="24">
    <source>
        <dbReference type="Proteomes" id="UP000030108"/>
    </source>
</evidence>
<evidence type="ECO:0000256" key="10">
    <source>
        <dbReference type="ARBA" id="ARBA00022753"/>
    </source>
</evidence>
<dbReference type="SUPFAM" id="SSF56112">
    <property type="entry name" value="Protein kinase-like (PK-like)"/>
    <property type="match status" value="1"/>
</dbReference>
<evidence type="ECO:0000256" key="15">
    <source>
        <dbReference type="ARBA" id="ARBA00023006"/>
    </source>
</evidence>
<proteinExistence type="inferred from homology"/>
<dbReference type="InterPro" id="IPR001245">
    <property type="entry name" value="Ser-Thr/Tyr_kinase_cat_dom"/>
</dbReference>
<dbReference type="SMART" id="SM00320">
    <property type="entry name" value="WD40"/>
    <property type="match status" value="2"/>
</dbReference>
<dbReference type="Gene3D" id="2.130.10.10">
    <property type="entry name" value="YVTN repeat-like/Quinoprotein amine dehydrogenase"/>
    <property type="match status" value="1"/>
</dbReference>
<dbReference type="CDD" id="cd00519">
    <property type="entry name" value="Lipase_3"/>
    <property type="match status" value="1"/>
</dbReference>
<dbReference type="GO" id="GO:0034496">
    <property type="term" value="P:multivesicular body membrane disassembly"/>
    <property type="evidence" value="ECO:0007669"/>
    <property type="project" value="TreeGrafter"/>
</dbReference>
<dbReference type="EMBL" id="JATN01000318">
    <property type="protein sequence ID" value="EUC61952.1"/>
    <property type="molecule type" value="Genomic_DNA"/>
</dbReference>
<comment type="function">
    <text evidence="19">Lipase which is essential for lysis of subvacuolar cytoplasm to vacuole targeted bodies and intravacuolar autophagic bodies. Involved in the lysis of intravacuolar multivesicular body (MVB) vesicles. The intravacuolar membrane disintegration by ATG15 is critical to life span extension.</text>
</comment>
<name>X8JDY6_9AGAM</name>
<dbReference type="Gene3D" id="3.40.50.1820">
    <property type="entry name" value="alpha/beta hydrolase"/>
    <property type="match status" value="1"/>
</dbReference>
<evidence type="ECO:0000256" key="18">
    <source>
        <dbReference type="ARBA" id="ARBA00023180"/>
    </source>
</evidence>
<dbReference type="PROSITE" id="PS50082">
    <property type="entry name" value="WD_REPEATS_2"/>
    <property type="match status" value="3"/>
</dbReference>
<dbReference type="InterPro" id="IPR036322">
    <property type="entry name" value="WD40_repeat_dom_sf"/>
</dbReference>
<dbReference type="Pfam" id="PF00400">
    <property type="entry name" value="WD40"/>
    <property type="match status" value="2"/>
</dbReference>
<keyword evidence="23" id="KW-0808">Transferase</keyword>
<keyword evidence="11" id="KW-0378">Hydrolase</keyword>
<dbReference type="InterPro" id="IPR000719">
    <property type="entry name" value="Prot_kinase_dom"/>
</dbReference>
<dbReference type="PROSITE" id="PS50294">
    <property type="entry name" value="WD_REPEATS_REGION"/>
    <property type="match status" value="2"/>
</dbReference>
<dbReference type="GO" id="GO:0032585">
    <property type="term" value="C:multivesicular body membrane"/>
    <property type="evidence" value="ECO:0007669"/>
    <property type="project" value="UniProtKB-SubCell"/>
</dbReference>
<evidence type="ECO:0000256" key="1">
    <source>
        <dbReference type="ARBA" id="ARBA00001024"/>
    </source>
</evidence>
<gene>
    <name evidence="23" type="ORF">RSOL_409610</name>
</gene>
<dbReference type="InterPro" id="IPR011009">
    <property type="entry name" value="Kinase-like_dom_sf"/>
</dbReference>
<evidence type="ECO:0000256" key="19">
    <source>
        <dbReference type="ARBA" id="ARBA00024663"/>
    </source>
</evidence>
<dbReference type="GO" id="GO:0046461">
    <property type="term" value="P:neutral lipid catabolic process"/>
    <property type="evidence" value="ECO:0007669"/>
    <property type="project" value="TreeGrafter"/>
</dbReference>
<evidence type="ECO:0000256" key="13">
    <source>
        <dbReference type="ARBA" id="ARBA00022968"/>
    </source>
</evidence>
<dbReference type="InterPro" id="IPR029058">
    <property type="entry name" value="AB_hydrolase_fold"/>
</dbReference>
<keyword evidence="8" id="KW-0812">Transmembrane</keyword>
<dbReference type="GO" id="GO:0005775">
    <property type="term" value="C:vacuolar lumen"/>
    <property type="evidence" value="ECO:0007669"/>
    <property type="project" value="TreeGrafter"/>
</dbReference>
<evidence type="ECO:0000256" key="5">
    <source>
        <dbReference type="ARBA" id="ARBA00011137"/>
    </source>
</evidence>
<evidence type="ECO:0000256" key="12">
    <source>
        <dbReference type="ARBA" id="ARBA00022963"/>
    </source>
</evidence>
<dbReference type="InterPro" id="IPR002921">
    <property type="entry name" value="Fungal_lipase-type"/>
</dbReference>
<protein>
    <recommendedName>
        <fullName evidence="6">triacylglycerol lipase</fullName>
        <ecNumber evidence="6">3.1.1.3</ecNumber>
    </recommendedName>
    <alternativeName>
        <fullName evidence="20">Autophagy-related protein 15</fullName>
    </alternativeName>
</protein>
<evidence type="ECO:0000256" key="11">
    <source>
        <dbReference type="ARBA" id="ARBA00022801"/>
    </source>
</evidence>
<dbReference type="InterPro" id="IPR019775">
    <property type="entry name" value="WD40_repeat_CS"/>
</dbReference>
<keyword evidence="9" id="KW-0677">Repeat</keyword>